<comment type="caution">
    <text evidence="2">The sequence shown here is derived from an EMBL/GenBank/DDBJ whole genome shotgun (WGS) entry which is preliminary data.</text>
</comment>
<evidence type="ECO:0000313" key="3">
    <source>
        <dbReference type="Proteomes" id="UP001183388"/>
    </source>
</evidence>
<feature type="region of interest" description="Disordered" evidence="1">
    <location>
        <begin position="1"/>
        <end position="58"/>
    </location>
</feature>
<evidence type="ECO:0000313" key="2">
    <source>
        <dbReference type="EMBL" id="MDT0308051.1"/>
    </source>
</evidence>
<name>A0ABU2L996_9ACTN</name>
<keyword evidence="3" id="KW-1185">Reference proteome</keyword>
<accession>A0ABU2L996</accession>
<gene>
    <name evidence="2" type="ORF">RM780_13910</name>
</gene>
<organism evidence="2 3">
    <name type="scientific">Streptomyces boetiae</name>
    <dbReference type="NCBI Taxonomy" id="3075541"/>
    <lineage>
        <taxon>Bacteria</taxon>
        <taxon>Bacillati</taxon>
        <taxon>Actinomycetota</taxon>
        <taxon>Actinomycetes</taxon>
        <taxon>Kitasatosporales</taxon>
        <taxon>Streptomycetaceae</taxon>
        <taxon>Streptomyces</taxon>
    </lineage>
</organism>
<feature type="compositionally biased region" description="Basic and acidic residues" evidence="1">
    <location>
        <begin position="33"/>
        <end position="46"/>
    </location>
</feature>
<evidence type="ECO:0000256" key="1">
    <source>
        <dbReference type="SAM" id="MobiDB-lite"/>
    </source>
</evidence>
<dbReference type="Proteomes" id="UP001183388">
    <property type="component" value="Unassembled WGS sequence"/>
</dbReference>
<sequence length="58" mass="6375">MTGIDRTGPTASRFPSIARHRPACTPLLQRVADLTDRARTAERESDMAQAPSAERPQI</sequence>
<reference evidence="3" key="1">
    <citation type="submission" date="2023-07" db="EMBL/GenBank/DDBJ databases">
        <title>30 novel species of actinomycetes from the DSMZ collection.</title>
        <authorList>
            <person name="Nouioui I."/>
        </authorList>
    </citation>
    <scope>NUCLEOTIDE SEQUENCE [LARGE SCALE GENOMIC DNA]</scope>
    <source>
        <strain evidence="3">DSM 44917</strain>
    </source>
</reference>
<dbReference type="EMBL" id="JAVREN010000017">
    <property type="protein sequence ID" value="MDT0308051.1"/>
    <property type="molecule type" value="Genomic_DNA"/>
</dbReference>
<dbReference type="RefSeq" id="WP_311631000.1">
    <property type="nucleotide sequence ID" value="NZ_JAVREN010000017.1"/>
</dbReference>
<protein>
    <submittedName>
        <fullName evidence="2">Uncharacterized protein</fullName>
    </submittedName>
</protein>
<proteinExistence type="predicted"/>